<feature type="compositionally biased region" description="Polar residues" evidence="1">
    <location>
        <begin position="207"/>
        <end position="218"/>
    </location>
</feature>
<dbReference type="RefSeq" id="XP_068357267.1">
    <property type="nucleotide sequence ID" value="XM_068493101.1"/>
</dbReference>
<evidence type="ECO:0000313" key="2">
    <source>
        <dbReference type="EMBL" id="OHT04131.1"/>
    </source>
</evidence>
<name>A0A1J4JYT0_9EUKA</name>
<gene>
    <name evidence="2" type="ORF">TRFO_06440</name>
</gene>
<organism evidence="2 3">
    <name type="scientific">Tritrichomonas foetus</name>
    <dbReference type="NCBI Taxonomy" id="1144522"/>
    <lineage>
        <taxon>Eukaryota</taxon>
        <taxon>Metamonada</taxon>
        <taxon>Parabasalia</taxon>
        <taxon>Tritrichomonadida</taxon>
        <taxon>Tritrichomonadidae</taxon>
        <taxon>Tritrichomonas</taxon>
    </lineage>
</organism>
<comment type="caution">
    <text evidence="2">The sequence shown here is derived from an EMBL/GenBank/DDBJ whole genome shotgun (WGS) entry which is preliminary data.</text>
</comment>
<evidence type="ECO:0000256" key="1">
    <source>
        <dbReference type="SAM" id="MobiDB-lite"/>
    </source>
</evidence>
<dbReference type="VEuPathDB" id="TrichDB:TRFO_06440"/>
<feature type="region of interest" description="Disordered" evidence="1">
    <location>
        <begin position="237"/>
        <end position="264"/>
    </location>
</feature>
<evidence type="ECO:0008006" key="4">
    <source>
        <dbReference type="Google" id="ProtNLM"/>
    </source>
</evidence>
<feature type="compositionally biased region" description="Polar residues" evidence="1">
    <location>
        <begin position="243"/>
        <end position="264"/>
    </location>
</feature>
<proteinExistence type="predicted"/>
<keyword evidence="3" id="KW-1185">Reference proteome</keyword>
<accession>A0A1J4JYT0</accession>
<reference evidence="2" key="1">
    <citation type="submission" date="2016-10" db="EMBL/GenBank/DDBJ databases">
        <authorList>
            <person name="Benchimol M."/>
            <person name="Almeida L.G."/>
            <person name="Vasconcelos A.T."/>
            <person name="Perreira-Neves A."/>
            <person name="Rosa I.A."/>
            <person name="Tasca T."/>
            <person name="Bogo M.R."/>
            <person name="de Souza W."/>
        </authorList>
    </citation>
    <scope>NUCLEOTIDE SEQUENCE [LARGE SCALE GENOMIC DNA]</scope>
    <source>
        <strain evidence="2">K</strain>
    </source>
</reference>
<dbReference type="Proteomes" id="UP000179807">
    <property type="component" value="Unassembled WGS sequence"/>
</dbReference>
<protein>
    <recommendedName>
        <fullName evidence="4">LisH domain-containing protein</fullName>
    </recommendedName>
</protein>
<dbReference type="AlphaFoldDB" id="A0A1J4JYT0"/>
<dbReference type="EMBL" id="MLAK01000804">
    <property type="protein sequence ID" value="OHT04131.1"/>
    <property type="molecule type" value="Genomic_DNA"/>
</dbReference>
<evidence type="ECO:0000313" key="3">
    <source>
        <dbReference type="Proteomes" id="UP000179807"/>
    </source>
</evidence>
<feature type="region of interest" description="Disordered" evidence="1">
    <location>
        <begin position="180"/>
        <end position="218"/>
    </location>
</feature>
<sequence>MNQQETTNTIIDKFNNTGIFCHLKALFFHLLTKEIIHSDIYSLKLTLKTYVKPIDLIAVKIVLQYLEYHHFDYSNEAFKSEISELYSDNFSMPDASKILMINESSNYLRQLLLSYQERCQQIEQENSIFLEESKNSQELKLSSSNISNSFSHSSMNMSLNQSQLSSSLITIHFNSEGLFSNSDSTQSRKRKRTNESTRKSNKDKNNEGNLNESDDFSCSYNHSDSFDDSSVRRRTLKGVKIPQSASSDNIHNEAHQNQLKVKKD</sequence>
<feature type="compositionally biased region" description="Basic and acidic residues" evidence="1">
    <location>
        <begin position="193"/>
        <end position="206"/>
    </location>
</feature>
<dbReference type="GeneID" id="94827805"/>